<organism evidence="4 5">
    <name type="scientific">Secundilactobacillus malefermentans</name>
    <dbReference type="NCBI Taxonomy" id="176292"/>
    <lineage>
        <taxon>Bacteria</taxon>
        <taxon>Bacillati</taxon>
        <taxon>Bacillota</taxon>
        <taxon>Bacilli</taxon>
        <taxon>Lactobacillales</taxon>
        <taxon>Lactobacillaceae</taxon>
        <taxon>Secundilactobacillus</taxon>
    </lineage>
</organism>
<dbReference type="InterPro" id="IPR038734">
    <property type="entry name" value="YhaN_AAA"/>
</dbReference>
<dbReference type="OrthoDB" id="9764467at2"/>
<proteinExistence type="predicted"/>
<keyword evidence="5" id="KW-1185">Reference proteome</keyword>
<dbReference type="InterPro" id="IPR027417">
    <property type="entry name" value="P-loop_NTPase"/>
</dbReference>
<dbReference type="STRING" id="1122149.FD44_GL000702"/>
<keyword evidence="2" id="KW-1133">Transmembrane helix</keyword>
<keyword evidence="2" id="KW-0812">Transmembrane</keyword>
<feature type="coiled-coil region" evidence="1">
    <location>
        <begin position="329"/>
        <end position="356"/>
    </location>
</feature>
<feature type="coiled-coil region" evidence="1">
    <location>
        <begin position="490"/>
        <end position="562"/>
    </location>
</feature>
<feature type="transmembrane region" description="Helical" evidence="2">
    <location>
        <begin position="402"/>
        <end position="419"/>
    </location>
</feature>
<sequence length="846" mass="97398">MKITKLRIYGFGKFIDQTILIDEKLQIIVGPNESGKTTIARFIHDLLFGFPTRKSALNRYVPKESSRYGGELYFSNSENNYLLIRTSGKRGGDFSLKNLTTEEELDADDFQRLIDPINETIFYQVFDLSDDKLNQAFQMSQSELANRIRVIGAVGSGDWAELIGEYDEEAARLYKVRGRKQPIVVKLHELNQFEDQIAHKKRDFTAYQNLLLKKRNLNSENQQNQQQIDKLTQELEKFRNLASSWPAYERLHQISKKIASQNLRERIDEDAWQKFGVMKGQISQLESTTHQLYQKQKEFNEKHPQSELMVIQQQNKVIWNQLVSQLPEMTQITSEISDLKKNAQSLQEEQSSFERDVKTAIPFDEATNEEVVELLNQQEQLVKNRPVEKSRLRQSEKKQTNTIFYLLGILVTAGSLLLFHGGFKFVGTVVGILLLIAGYLSTQKSNLQLSKSPDDLIQVQNRLTKIAEEFQLSDFPQSQWFIVQSKLESLMENQRKLDNLSQKIKSNESLLDDYANSWKRLLPAHEENKAAVGNLFELKQLLDNLQQESQSMMDENNRTQLLAQQKSDTNEQIVIVQSKMQKFLEEHHRATASQFEADYQKQEVVAKDQATQSILKSELSDSVIEKLEQYTDLAAITDNISQIKGNMSQLAETNQTIIQQLADVNSQINIMMGDTKLEELLQKQASLQSEINELVFSWLTAVLSSKLITLVLDLAVSDRQPEILKLTNNYFKILTENRYNEVKFIDDQLTLIRKDSRSFNIIELSKGTAQQLYLAISFAFAVVISKQANLPLLIDDAFVNFDDVRKDTAIQLLNKLSQNIQVIYFTTNFSFSSELISNQIMTLKRQ</sequence>
<dbReference type="RefSeq" id="WP_010619985.1">
    <property type="nucleotide sequence ID" value="NZ_CP042371.1"/>
</dbReference>
<gene>
    <name evidence="4" type="ORF">C5L31_000657</name>
</gene>
<evidence type="ECO:0000256" key="2">
    <source>
        <dbReference type="SAM" id="Phobius"/>
    </source>
</evidence>
<dbReference type="SUPFAM" id="SSF52540">
    <property type="entry name" value="P-loop containing nucleoside triphosphate hydrolases"/>
    <property type="match status" value="2"/>
</dbReference>
<keyword evidence="1" id="KW-0175">Coiled coil</keyword>
<dbReference type="EMBL" id="PUFO01000063">
    <property type="protein sequence ID" value="TDG75881.1"/>
    <property type="molecule type" value="Genomic_DNA"/>
</dbReference>
<dbReference type="AlphaFoldDB" id="A0A4R5NLN0"/>
<evidence type="ECO:0000313" key="5">
    <source>
        <dbReference type="Proteomes" id="UP000294854"/>
    </source>
</evidence>
<dbReference type="Proteomes" id="UP000294854">
    <property type="component" value="Unassembled WGS sequence"/>
</dbReference>
<protein>
    <recommendedName>
        <fullName evidence="3">YhaN AAA domain-containing protein</fullName>
    </recommendedName>
</protein>
<name>A0A4R5NLN0_9LACO</name>
<dbReference type="PANTHER" id="PTHR41259">
    <property type="entry name" value="DOUBLE-STRAND BREAK REPAIR RAD50 ATPASE, PUTATIVE-RELATED"/>
    <property type="match status" value="1"/>
</dbReference>
<reference evidence="4 5" key="1">
    <citation type="journal article" date="2019" name="Appl. Microbiol. Biotechnol.">
        <title>Uncovering carbohydrate metabolism through a genotype-phenotype association study of 56 lactic acid bacteria genomes.</title>
        <authorList>
            <person name="Buron-Moles G."/>
            <person name="Chailyan A."/>
            <person name="Dolejs I."/>
            <person name="Forster J."/>
            <person name="Miks M.H."/>
        </authorList>
    </citation>
    <scope>NUCLEOTIDE SEQUENCE [LARGE SCALE GENOMIC DNA]</scope>
    <source>
        <strain evidence="4 5">ATCC 49373</strain>
    </source>
</reference>
<dbReference type="Pfam" id="PF13514">
    <property type="entry name" value="AAA_27"/>
    <property type="match status" value="1"/>
</dbReference>
<dbReference type="Gene3D" id="3.40.50.300">
    <property type="entry name" value="P-loop containing nucleotide triphosphate hydrolases"/>
    <property type="match status" value="2"/>
</dbReference>
<evidence type="ECO:0000256" key="1">
    <source>
        <dbReference type="SAM" id="Coils"/>
    </source>
</evidence>
<keyword evidence="2" id="KW-0472">Membrane</keyword>
<evidence type="ECO:0000313" key="4">
    <source>
        <dbReference type="EMBL" id="TDG75881.1"/>
    </source>
</evidence>
<evidence type="ECO:0000259" key="3">
    <source>
        <dbReference type="Pfam" id="PF13514"/>
    </source>
</evidence>
<feature type="coiled-coil region" evidence="1">
    <location>
        <begin position="207"/>
        <end position="241"/>
    </location>
</feature>
<dbReference type="PANTHER" id="PTHR41259:SF1">
    <property type="entry name" value="DOUBLE-STRAND BREAK REPAIR RAD50 ATPASE, PUTATIVE-RELATED"/>
    <property type="match status" value="1"/>
</dbReference>
<feature type="domain" description="YhaN AAA" evidence="3">
    <location>
        <begin position="1"/>
        <end position="199"/>
    </location>
</feature>
<comment type="caution">
    <text evidence="4">The sequence shown here is derived from an EMBL/GenBank/DDBJ whole genome shotgun (WGS) entry which is preliminary data.</text>
</comment>
<accession>A0A4R5NLN0</accession>